<keyword evidence="3" id="KW-1185">Reference proteome</keyword>
<feature type="transmembrane region" description="Helical" evidence="1">
    <location>
        <begin position="30"/>
        <end position="52"/>
    </location>
</feature>
<keyword evidence="1" id="KW-1133">Transmembrane helix</keyword>
<sequence length="84" mass="9211">MKLQLVALGIALLVMFYFLKKQGGDDFPLWPAYLSQGITFGGGLLGITYGALSASWDPLRDGSTLGWSEFKVNLPIFLSRKQGQ</sequence>
<dbReference type="EMBL" id="BLLF01000779">
    <property type="protein sequence ID" value="GFH14894.1"/>
    <property type="molecule type" value="Genomic_DNA"/>
</dbReference>
<name>A0A699Z7S2_HAELA</name>
<accession>A0A699Z7S2</accession>
<dbReference type="AlphaFoldDB" id="A0A699Z7S2"/>
<organism evidence="2 3">
    <name type="scientific">Haematococcus lacustris</name>
    <name type="common">Green alga</name>
    <name type="synonym">Haematococcus pluvialis</name>
    <dbReference type="NCBI Taxonomy" id="44745"/>
    <lineage>
        <taxon>Eukaryota</taxon>
        <taxon>Viridiplantae</taxon>
        <taxon>Chlorophyta</taxon>
        <taxon>core chlorophytes</taxon>
        <taxon>Chlorophyceae</taxon>
        <taxon>CS clade</taxon>
        <taxon>Chlamydomonadales</taxon>
        <taxon>Haematococcaceae</taxon>
        <taxon>Haematococcus</taxon>
    </lineage>
</organism>
<evidence type="ECO:0000313" key="2">
    <source>
        <dbReference type="EMBL" id="GFH14894.1"/>
    </source>
</evidence>
<evidence type="ECO:0000256" key="1">
    <source>
        <dbReference type="SAM" id="Phobius"/>
    </source>
</evidence>
<keyword evidence="1" id="KW-0812">Transmembrane</keyword>
<dbReference type="PANTHER" id="PTHR34575:SF1">
    <property type="entry name" value="PROTEIN PAM68, CHLOROPLASTIC"/>
    <property type="match status" value="1"/>
</dbReference>
<dbReference type="PANTHER" id="PTHR34575">
    <property type="entry name" value="PROTEIN PAM68, CHLOROPLASTIC"/>
    <property type="match status" value="1"/>
</dbReference>
<evidence type="ECO:0000313" key="3">
    <source>
        <dbReference type="Proteomes" id="UP000485058"/>
    </source>
</evidence>
<gene>
    <name evidence="2" type="ORF">HaLaN_11028</name>
</gene>
<dbReference type="InterPro" id="IPR021855">
    <property type="entry name" value="PAM68-like"/>
</dbReference>
<reference evidence="2 3" key="1">
    <citation type="submission" date="2020-02" db="EMBL/GenBank/DDBJ databases">
        <title>Draft genome sequence of Haematococcus lacustris strain NIES-144.</title>
        <authorList>
            <person name="Morimoto D."/>
            <person name="Nakagawa S."/>
            <person name="Yoshida T."/>
            <person name="Sawayama S."/>
        </authorList>
    </citation>
    <scope>NUCLEOTIDE SEQUENCE [LARGE SCALE GENOMIC DNA]</scope>
    <source>
        <strain evidence="2 3">NIES-144</strain>
    </source>
</reference>
<dbReference type="Pfam" id="PF11947">
    <property type="entry name" value="DUF3464"/>
    <property type="match status" value="1"/>
</dbReference>
<dbReference type="Proteomes" id="UP000485058">
    <property type="component" value="Unassembled WGS sequence"/>
</dbReference>
<keyword evidence="1" id="KW-0472">Membrane</keyword>
<protein>
    <submittedName>
        <fullName evidence="2">Uncharacterized protein</fullName>
    </submittedName>
</protein>
<comment type="caution">
    <text evidence="2">The sequence shown here is derived from an EMBL/GenBank/DDBJ whole genome shotgun (WGS) entry which is preliminary data.</text>
</comment>
<proteinExistence type="predicted"/>